<accession>A0A6I8SW70</accession>
<feature type="region of interest" description="Disordered" evidence="2">
    <location>
        <begin position="1"/>
        <end position="33"/>
    </location>
</feature>
<name>A0A6I8SW70_XENTR</name>
<reference evidence="3" key="1">
    <citation type="journal article" date="2010" name="Science">
        <title>The genome of the Western clawed frog Xenopus tropicalis.</title>
        <authorList>
            <person name="Hellsten U."/>
            <person name="Harland R.M."/>
            <person name="Gilchrist M.J."/>
            <person name="Hendrix D."/>
            <person name="Jurka J."/>
            <person name="Kapitonov V."/>
            <person name="Ovcharenko I."/>
            <person name="Putnam N.H."/>
            <person name="Shu S."/>
            <person name="Taher L."/>
            <person name="Blitz I.L."/>
            <person name="Blumberg B."/>
            <person name="Dichmann D.S."/>
            <person name="Dubchak I."/>
            <person name="Amaya E."/>
            <person name="Detter J.C."/>
            <person name="Fletcher R."/>
            <person name="Gerhard D.S."/>
            <person name="Goodstein D."/>
            <person name="Graves T."/>
            <person name="Grigoriev I.V."/>
            <person name="Grimwood J."/>
            <person name="Kawashima T."/>
            <person name="Lindquist E."/>
            <person name="Lucas S.M."/>
            <person name="Mead P.E."/>
            <person name="Mitros T."/>
            <person name="Ogino H."/>
            <person name="Ohta Y."/>
            <person name="Poliakov A.V."/>
            <person name="Pollet N."/>
            <person name="Robert J."/>
            <person name="Salamov A."/>
            <person name="Sater A.K."/>
            <person name="Schmutz J."/>
            <person name="Terry A."/>
            <person name="Vize P.D."/>
            <person name="Warren W.C."/>
            <person name="Wells D."/>
            <person name="Wills A."/>
            <person name="Wilson R.K."/>
            <person name="Zimmerman L.B."/>
            <person name="Zorn A.M."/>
            <person name="Grainger R."/>
            <person name="Grammer T."/>
            <person name="Khokha M.K."/>
            <person name="Richardson P.M."/>
            <person name="Rokhsar D.S."/>
        </authorList>
    </citation>
    <scope>NUCLEOTIDE SEQUENCE [LARGE SCALE GENOMIC DNA]</scope>
    <source>
        <strain evidence="3">Nigerian</strain>
    </source>
</reference>
<dbReference type="GeneTree" id="ENSGT00940000158057"/>
<evidence type="ECO:0000256" key="1">
    <source>
        <dbReference type="SAM" id="Coils"/>
    </source>
</evidence>
<dbReference type="Bgee" id="ENSXETG00000026664">
    <property type="expression patterns" value="Expressed in blastula and 16 other cell types or tissues"/>
</dbReference>
<keyword evidence="1" id="KW-0175">Coiled coil</keyword>
<proteinExistence type="predicted"/>
<feature type="coiled-coil region" evidence="1">
    <location>
        <begin position="88"/>
        <end position="176"/>
    </location>
</feature>
<feature type="compositionally biased region" description="Polar residues" evidence="2">
    <location>
        <begin position="19"/>
        <end position="33"/>
    </location>
</feature>
<evidence type="ECO:0000256" key="2">
    <source>
        <dbReference type="SAM" id="MobiDB-lite"/>
    </source>
</evidence>
<gene>
    <name evidence="3" type="primary">ercc6</name>
</gene>
<protein>
    <submittedName>
        <fullName evidence="3">Excision repair cross-complementation group 6</fullName>
    </submittedName>
</protein>
<dbReference type="CDD" id="cd21397">
    <property type="entry name" value="cc_ERCC-6_N"/>
    <property type="match status" value="1"/>
</dbReference>
<dbReference type="InterPro" id="IPR059240">
    <property type="entry name" value="cc_ERCC-6_N"/>
</dbReference>
<organism evidence="3">
    <name type="scientific">Xenopus tropicalis</name>
    <name type="common">Western clawed frog</name>
    <name type="synonym">Silurana tropicalis</name>
    <dbReference type="NCBI Taxonomy" id="8364"/>
    <lineage>
        <taxon>Eukaryota</taxon>
        <taxon>Metazoa</taxon>
        <taxon>Chordata</taxon>
        <taxon>Craniata</taxon>
        <taxon>Vertebrata</taxon>
        <taxon>Euteleostomi</taxon>
        <taxon>Amphibia</taxon>
        <taxon>Batrachia</taxon>
        <taxon>Anura</taxon>
        <taxon>Pipoidea</taxon>
        <taxon>Pipidae</taxon>
        <taxon>Xenopodinae</taxon>
        <taxon>Xenopus</taxon>
        <taxon>Silurana</taxon>
    </lineage>
</organism>
<reference evidence="3" key="2">
    <citation type="submission" date="2020-05" db="UniProtKB">
        <authorList>
            <consortium name="Ensembl"/>
        </authorList>
    </citation>
    <scope>IDENTIFICATION</scope>
</reference>
<evidence type="ECO:0000313" key="3">
    <source>
        <dbReference type="Ensembl" id="ENSXETP00000096959"/>
    </source>
</evidence>
<sequence length="246" mass="27473">MPGEVPSITKQNEDLVGSVSKNTDAPGPSSNYVLPSVPLGEMAVRKANTLLQIDRHQIQAVQSEQQALELQGLGLAVYDQEVLEQGVLQQVDNAINEASRVSRLAEAEQELQQLADELRSCVTSLRQINKIIEQLTPQAATCKEIGRKLDSVKRQKHNKEQQLKKIKAKQKRLKAVLGGSQEEPDIEEDLQGYHEEGETTRELCQNFMRFISGSFAKIVFYHNITRGLRIKIVLEGPACKSLQYKG</sequence>
<dbReference type="AlphaFoldDB" id="A0A6I8SW70"/>
<dbReference type="Ensembl" id="ENSXETT00000069282">
    <property type="protein sequence ID" value="ENSXETP00000096959"/>
    <property type="gene ID" value="ENSXETG00000026664"/>
</dbReference>